<dbReference type="EMBL" id="CAXITT010000275">
    <property type="protein sequence ID" value="CAL1537784.1"/>
    <property type="molecule type" value="Genomic_DNA"/>
</dbReference>
<evidence type="ECO:0000256" key="1">
    <source>
        <dbReference type="SAM" id="SignalP"/>
    </source>
</evidence>
<organism evidence="2 3">
    <name type="scientific">Lymnaea stagnalis</name>
    <name type="common">Great pond snail</name>
    <name type="synonym">Helix stagnalis</name>
    <dbReference type="NCBI Taxonomy" id="6523"/>
    <lineage>
        <taxon>Eukaryota</taxon>
        <taxon>Metazoa</taxon>
        <taxon>Spiralia</taxon>
        <taxon>Lophotrochozoa</taxon>
        <taxon>Mollusca</taxon>
        <taxon>Gastropoda</taxon>
        <taxon>Heterobranchia</taxon>
        <taxon>Euthyneura</taxon>
        <taxon>Panpulmonata</taxon>
        <taxon>Hygrophila</taxon>
        <taxon>Lymnaeoidea</taxon>
        <taxon>Lymnaeidae</taxon>
        <taxon>Lymnaea</taxon>
    </lineage>
</organism>
<reference evidence="2 3" key="1">
    <citation type="submission" date="2024-04" db="EMBL/GenBank/DDBJ databases">
        <authorList>
            <consortium name="Genoscope - CEA"/>
            <person name="William W."/>
        </authorList>
    </citation>
    <scope>NUCLEOTIDE SEQUENCE [LARGE SCALE GENOMIC DNA]</scope>
</reference>
<dbReference type="Proteomes" id="UP001497497">
    <property type="component" value="Unassembled WGS sequence"/>
</dbReference>
<sequence>MKHDTLRKQIKGLVITFLAISLSSHVVLARSSSLECNPIQVKMTCLLGCFACFQAYGVELYDMAACCRDCRLTNADVIDEGPSRCSRDYIRKSWLKRIG</sequence>
<protein>
    <submittedName>
        <fullName evidence="2">Uncharacterized protein</fullName>
    </submittedName>
</protein>
<accession>A0AAV2I0K1</accession>
<gene>
    <name evidence="2" type="ORF">GSLYS_00011686001</name>
</gene>
<evidence type="ECO:0000313" key="3">
    <source>
        <dbReference type="Proteomes" id="UP001497497"/>
    </source>
</evidence>
<name>A0AAV2I0K1_LYMST</name>
<dbReference type="AlphaFoldDB" id="A0AAV2I0K1"/>
<feature type="chain" id="PRO_5043516956" evidence="1">
    <location>
        <begin position="30"/>
        <end position="99"/>
    </location>
</feature>
<keyword evidence="1" id="KW-0732">Signal</keyword>
<comment type="caution">
    <text evidence="2">The sequence shown here is derived from an EMBL/GenBank/DDBJ whole genome shotgun (WGS) entry which is preliminary data.</text>
</comment>
<feature type="signal peptide" evidence="1">
    <location>
        <begin position="1"/>
        <end position="29"/>
    </location>
</feature>
<proteinExistence type="predicted"/>
<keyword evidence="3" id="KW-1185">Reference proteome</keyword>
<evidence type="ECO:0000313" key="2">
    <source>
        <dbReference type="EMBL" id="CAL1537784.1"/>
    </source>
</evidence>